<dbReference type="AlphaFoldDB" id="A0A3M2VX85"/>
<comment type="similarity">
    <text evidence="1 5">Belongs to the FliD family.</text>
</comment>
<dbReference type="Pfam" id="PF07196">
    <property type="entry name" value="Flagellin_IN"/>
    <property type="match status" value="1"/>
</dbReference>
<keyword evidence="8" id="KW-0966">Cell projection</keyword>
<proteinExistence type="inferred from homology"/>
<keyword evidence="5" id="KW-0964">Secreted</keyword>
<dbReference type="EMBL" id="RBNR01000160">
    <property type="protein sequence ID" value="RML43840.1"/>
    <property type="molecule type" value="Genomic_DNA"/>
</dbReference>
<name>A0A3M2VX85_PSESI</name>
<dbReference type="GO" id="GO:0009421">
    <property type="term" value="C:bacterial-type flagellum filament cap"/>
    <property type="evidence" value="ECO:0007669"/>
    <property type="project" value="InterPro"/>
</dbReference>
<evidence type="ECO:0000256" key="3">
    <source>
        <dbReference type="ARBA" id="ARBA00023054"/>
    </source>
</evidence>
<dbReference type="InterPro" id="IPR010809">
    <property type="entry name" value="FliD_C"/>
</dbReference>
<accession>A0A3M2VX85</accession>
<protein>
    <recommendedName>
        <fullName evidence="5">Flagellar hook-associated protein 2</fullName>
        <shortName evidence="5">HAP2</shortName>
    </recommendedName>
    <alternativeName>
        <fullName evidence="5">Flagellar cap protein</fullName>
    </alternativeName>
</protein>
<evidence type="ECO:0000313" key="9">
    <source>
        <dbReference type="Proteomes" id="UP000280292"/>
    </source>
</evidence>
<dbReference type="Pfam" id="PF02465">
    <property type="entry name" value="FliD_N"/>
    <property type="match status" value="1"/>
</dbReference>
<organism evidence="8 9">
    <name type="scientific">Pseudomonas syringae pv. ribicola</name>
    <dbReference type="NCBI Taxonomy" id="55398"/>
    <lineage>
        <taxon>Bacteria</taxon>
        <taxon>Pseudomonadati</taxon>
        <taxon>Pseudomonadota</taxon>
        <taxon>Gammaproteobacteria</taxon>
        <taxon>Pseudomonadales</taxon>
        <taxon>Pseudomonadaceae</taxon>
        <taxon>Pseudomonas</taxon>
    </lineage>
</organism>
<gene>
    <name evidence="8" type="ORF">ALQ95_05096</name>
</gene>
<dbReference type="GO" id="GO:0009424">
    <property type="term" value="C:bacterial-type flagellum hook"/>
    <property type="evidence" value="ECO:0007669"/>
    <property type="project" value="UniProtKB-UniRule"/>
</dbReference>
<dbReference type="Proteomes" id="UP000280292">
    <property type="component" value="Unassembled WGS sequence"/>
</dbReference>
<comment type="caution">
    <text evidence="8">The sequence shown here is derived from an EMBL/GenBank/DDBJ whole genome shotgun (WGS) entry which is preliminary data.</text>
</comment>
<reference evidence="8 9" key="1">
    <citation type="submission" date="2018-08" db="EMBL/GenBank/DDBJ databases">
        <title>Recombination of ecologically and evolutionarily significant loci maintains genetic cohesion in the Pseudomonas syringae species complex.</title>
        <authorList>
            <person name="Dillon M."/>
            <person name="Thakur S."/>
            <person name="Almeida R.N.D."/>
            <person name="Weir B.S."/>
            <person name="Guttman D.S."/>
        </authorList>
    </citation>
    <scope>NUCLEOTIDE SEQUENCE [LARGE SCALE GENOMIC DNA]</scope>
    <source>
        <strain evidence="8 9">ICMP 3883</strain>
    </source>
</reference>
<dbReference type="InterPro" id="IPR010810">
    <property type="entry name" value="Flagellin_hook_IN_motif"/>
</dbReference>
<keyword evidence="8" id="KW-0282">Flagellum</keyword>
<feature type="domain" description="Flagellar hook-associated protein 2 N-terminal" evidence="6">
    <location>
        <begin position="20"/>
        <end position="117"/>
    </location>
</feature>
<evidence type="ECO:0000256" key="5">
    <source>
        <dbReference type="RuleBase" id="RU362066"/>
    </source>
</evidence>
<dbReference type="GO" id="GO:0005576">
    <property type="term" value="C:extracellular region"/>
    <property type="evidence" value="ECO:0007669"/>
    <property type="project" value="UniProtKB-SubCell"/>
</dbReference>
<sequence>MLEGRSKMASPITSTTGLGSGLAITAIVQGLVGAEKAPKQNQIDKQTATTSASLSGVSQLTSALAAFQKTLDTLGSSTTPAFQGFAATSGNEAVVKATAGNTAVNGTYAIGITQLATPSKVATAAMNSASAIPSGTLKITQNGTDFDVKIDKSSTLQEVRDKINSSLQGKGITANIINDDNGSRLVFSSTTTGKGSDISVVGASGQEALNIDGTKLMSDTSTGTDASGKAIPGAGAITATAKDAAFTVDGLSLTSKTNTVSTAISGLTFDLVAPSAAGATTTVTVATNTDGLKASLQSFVDSYNTLATLVTSLTKGSISDKGVYTAAALTGDATPRALLATIRDQLASASSSVGLSSLSQLGIKTQQSNGTLSLDTATFTAALNDKKLGSQIQTMFTGTGVKNADGTVDGGLVARMSKALLPYTESGGVLASKTTSLTKIQTRIASDQDALDRRIESLTASLTKKYNAMDLVVGQLKATATSITSIFEAMNAQKNAS</sequence>
<comment type="function">
    <text evidence="5">Required for morphogenesis and for the elongation of the flagellar filament by facilitating polymerization of the flagellin monomers at the tip of growing filament. Forms a capping structure, which prevents flagellin subunits (transported through the central channel of the flagellum) from leaking out without polymerization at the distal end.</text>
</comment>
<evidence type="ECO:0000313" key="8">
    <source>
        <dbReference type="EMBL" id="RML43840.1"/>
    </source>
</evidence>
<comment type="subcellular location">
    <subcellularLocation>
        <location evidence="5">Secreted</location>
    </subcellularLocation>
    <subcellularLocation>
        <location evidence="5">Bacterial flagellum</location>
    </subcellularLocation>
</comment>
<evidence type="ECO:0000259" key="7">
    <source>
        <dbReference type="Pfam" id="PF07195"/>
    </source>
</evidence>
<keyword evidence="3" id="KW-0175">Coiled coil</keyword>
<feature type="domain" description="Flagellar hook-associated protein 2 C-terminal" evidence="7">
    <location>
        <begin position="241"/>
        <end position="477"/>
    </location>
</feature>
<dbReference type="PANTHER" id="PTHR30288:SF0">
    <property type="entry name" value="FLAGELLAR HOOK-ASSOCIATED PROTEIN 2"/>
    <property type="match status" value="1"/>
</dbReference>
<evidence type="ECO:0000256" key="2">
    <source>
        <dbReference type="ARBA" id="ARBA00011255"/>
    </source>
</evidence>
<keyword evidence="4 5" id="KW-0975">Bacterial flagellum</keyword>
<dbReference type="GO" id="GO:0007155">
    <property type="term" value="P:cell adhesion"/>
    <property type="evidence" value="ECO:0007669"/>
    <property type="project" value="InterPro"/>
</dbReference>
<evidence type="ECO:0000256" key="4">
    <source>
        <dbReference type="ARBA" id="ARBA00023143"/>
    </source>
</evidence>
<dbReference type="PANTHER" id="PTHR30288">
    <property type="entry name" value="FLAGELLAR CAP/ASSEMBLY PROTEIN FLID"/>
    <property type="match status" value="1"/>
</dbReference>
<comment type="subunit">
    <text evidence="2 5">Homopentamer.</text>
</comment>
<dbReference type="InterPro" id="IPR003481">
    <property type="entry name" value="FliD_N"/>
</dbReference>
<dbReference type="InterPro" id="IPR040026">
    <property type="entry name" value="FliD"/>
</dbReference>
<dbReference type="GO" id="GO:0071973">
    <property type="term" value="P:bacterial-type flagellum-dependent cell motility"/>
    <property type="evidence" value="ECO:0007669"/>
    <property type="project" value="TreeGrafter"/>
</dbReference>
<keyword evidence="8" id="KW-0969">Cilium</keyword>
<evidence type="ECO:0000259" key="6">
    <source>
        <dbReference type="Pfam" id="PF02465"/>
    </source>
</evidence>
<dbReference type="Pfam" id="PF07195">
    <property type="entry name" value="FliD_C"/>
    <property type="match status" value="1"/>
</dbReference>
<evidence type="ECO:0000256" key="1">
    <source>
        <dbReference type="ARBA" id="ARBA00009764"/>
    </source>
</evidence>